<dbReference type="GeneID" id="42903353"/>
<gene>
    <name evidence="2" type="primary">orf257</name>
</gene>
<accession>A0A650BX91</accession>
<keyword evidence="2" id="KW-0255">Endonuclease</keyword>
<dbReference type="GO" id="GO:0004519">
    <property type="term" value="F:endonuclease activity"/>
    <property type="evidence" value="ECO:0007669"/>
    <property type="project" value="UniProtKB-KW"/>
</dbReference>
<dbReference type="RefSeq" id="YP_009720766.1">
    <property type="nucleotide sequence ID" value="NC_045361.1"/>
</dbReference>
<dbReference type="PANTHER" id="PTHR36181:SF2">
    <property type="entry name" value="INTRON-ENCODED ENDONUCLEASE AI3-RELATED"/>
    <property type="match status" value="1"/>
</dbReference>
<dbReference type="EMBL" id="MN514984">
    <property type="protein sequence ID" value="QGQ61978.1"/>
    <property type="molecule type" value="Genomic_DNA"/>
</dbReference>
<dbReference type="PANTHER" id="PTHR36181">
    <property type="entry name" value="INTRON-ENCODED ENDONUCLEASE AI3-RELATED"/>
    <property type="match status" value="1"/>
</dbReference>
<keyword evidence="2" id="KW-0496">Mitochondrion</keyword>
<reference evidence="2" key="1">
    <citation type="journal article" date="2019" name="PeerJ">
        <title>The inflated mitochondrial genomes of siphonous green algae reflect processes driving expansion of noncoding DNA and proliferation of introns.</title>
        <authorList>
            <person name="Repetti S.I."/>
            <person name="Jackson C.J."/>
            <person name="Judd L.M."/>
            <person name="Wick R.R."/>
            <person name="Holt K.E."/>
            <person name="Verbruggen H."/>
        </authorList>
    </citation>
    <scope>NUCLEOTIDE SEQUENCE</scope>
    <source>
        <strain evidence="2">SAG6.99</strain>
    </source>
</reference>
<dbReference type="SUPFAM" id="SSF55608">
    <property type="entry name" value="Homing endonucleases"/>
    <property type="match status" value="2"/>
</dbReference>
<evidence type="ECO:0000313" key="2">
    <source>
        <dbReference type="EMBL" id="QGQ61978.1"/>
    </source>
</evidence>
<feature type="domain" description="Homing endonuclease LAGLIDADG" evidence="1">
    <location>
        <begin position="161"/>
        <end position="251"/>
    </location>
</feature>
<organism evidence="2">
    <name type="scientific">Ostreobium quekettii</name>
    <dbReference type="NCBI Taxonomy" id="121088"/>
    <lineage>
        <taxon>Eukaryota</taxon>
        <taxon>Viridiplantae</taxon>
        <taxon>Chlorophyta</taxon>
        <taxon>core chlorophytes</taxon>
        <taxon>Ulvophyceae</taxon>
        <taxon>TCBD clade</taxon>
        <taxon>Bryopsidales</taxon>
        <taxon>Ostreobineae</taxon>
        <taxon>Ostreobiaceae</taxon>
        <taxon>Ostreobium</taxon>
    </lineage>
</organism>
<dbReference type="InterPro" id="IPR004860">
    <property type="entry name" value="LAGLIDADG_dom"/>
</dbReference>
<keyword evidence="2" id="KW-0378">Hydrolase</keyword>
<keyword evidence="2" id="KW-0540">Nuclease</keyword>
<geneLocation type="mitochondrion" evidence="2"/>
<dbReference type="GO" id="GO:0005739">
    <property type="term" value="C:mitochondrion"/>
    <property type="evidence" value="ECO:0007669"/>
    <property type="project" value="UniProtKB-ARBA"/>
</dbReference>
<evidence type="ECO:0000259" key="1">
    <source>
        <dbReference type="Pfam" id="PF00961"/>
    </source>
</evidence>
<dbReference type="Pfam" id="PF00961">
    <property type="entry name" value="LAGLIDADG_1"/>
    <property type="match status" value="2"/>
</dbReference>
<dbReference type="InterPro" id="IPR051289">
    <property type="entry name" value="LAGLIDADG_Endonuclease"/>
</dbReference>
<protein>
    <submittedName>
        <fullName evidence="2">Putative LAGLIDADG endonuclease</fullName>
    </submittedName>
</protein>
<sequence>MTQIKTNNNCLTSSNYFEPFFVGLFEGDGCIHIGKTKGGKWSYGRFQIRLKALPENEVMLKLIHHHLGGSLCYNKSKKHHPKIVWVAVSQKSTRQILNIFEKYPLLTSRKICQLNHLKQCMDNRSWSYHLETRDHRYDKQQQMVEYYQQNFIRPNYFGPWLSGFIEAEGCFRSTHTLSVYVGQNHDWYILNAIKTYFHSHHKLGIHKDIRTQAIQYRLSMSGKPTIENIIKHFEKNPLLGYKKVSYDLFCERYLSRS</sequence>
<dbReference type="AlphaFoldDB" id="A0A650BX91"/>
<dbReference type="Gene3D" id="3.10.28.10">
    <property type="entry name" value="Homing endonucleases"/>
    <property type="match status" value="2"/>
</dbReference>
<feature type="domain" description="Homing endonuclease LAGLIDADG" evidence="1">
    <location>
        <begin position="22"/>
        <end position="115"/>
    </location>
</feature>
<name>A0A650BX91_9CHLO</name>
<dbReference type="InterPro" id="IPR027434">
    <property type="entry name" value="Homing_endonucl"/>
</dbReference>
<proteinExistence type="predicted"/>